<dbReference type="InterPro" id="IPR037066">
    <property type="entry name" value="Plug_dom_sf"/>
</dbReference>
<dbReference type="InterPro" id="IPR012910">
    <property type="entry name" value="Plug_dom"/>
</dbReference>
<evidence type="ECO:0000259" key="2">
    <source>
        <dbReference type="Pfam" id="PF07715"/>
    </source>
</evidence>
<evidence type="ECO:0000313" key="3">
    <source>
        <dbReference type="EMBL" id="NMH29312.1"/>
    </source>
</evidence>
<organism evidence="3 4">
    <name type="scientific">Flavobacterium silvaticum</name>
    <dbReference type="NCBI Taxonomy" id="1852020"/>
    <lineage>
        <taxon>Bacteria</taxon>
        <taxon>Pseudomonadati</taxon>
        <taxon>Bacteroidota</taxon>
        <taxon>Flavobacteriia</taxon>
        <taxon>Flavobacteriales</taxon>
        <taxon>Flavobacteriaceae</taxon>
        <taxon>Flavobacterium</taxon>
    </lineage>
</organism>
<dbReference type="Pfam" id="PF07715">
    <property type="entry name" value="Plug"/>
    <property type="match status" value="1"/>
</dbReference>
<dbReference type="PROSITE" id="PS52016">
    <property type="entry name" value="TONB_DEPENDENT_REC_3"/>
    <property type="match status" value="1"/>
</dbReference>
<reference evidence="3" key="1">
    <citation type="submission" date="2020-02" db="EMBL/GenBank/DDBJ databases">
        <title>Flavobacterium sp. genome.</title>
        <authorList>
            <person name="Jung H.S."/>
            <person name="Baek J.H."/>
            <person name="Jeon C.O."/>
        </authorList>
    </citation>
    <scope>NUCLEOTIDE SEQUENCE</scope>
    <source>
        <strain evidence="3">SE-s28</strain>
    </source>
</reference>
<sequence>MEKVKILFFTILFFTSFVIYAQQNNGSTIYFKNQIPKQEAKPFQATTKKPLFILDGKESTQIAISELKPENIESINVLKDSSAVTLYGDKGKDGVILITSKKPASKAPTEQK</sequence>
<keyword evidence="3" id="KW-0675">Receptor</keyword>
<keyword evidence="4" id="KW-1185">Reference proteome</keyword>
<comment type="caution">
    <text evidence="3">The sequence shown here is derived from an EMBL/GenBank/DDBJ whole genome shotgun (WGS) entry which is preliminary data.</text>
</comment>
<keyword evidence="1" id="KW-0812">Transmembrane</keyword>
<gene>
    <name evidence="3" type="ORF">G6047_14835</name>
</gene>
<keyword evidence="1" id="KW-0472">Membrane</keyword>
<dbReference type="RefSeq" id="WP_169528410.1">
    <property type="nucleotide sequence ID" value="NZ_JAAMPU010000108.1"/>
</dbReference>
<dbReference type="Proteomes" id="UP000712080">
    <property type="component" value="Unassembled WGS sequence"/>
</dbReference>
<keyword evidence="1" id="KW-0813">Transport</keyword>
<dbReference type="EMBL" id="JAAMPU010000108">
    <property type="protein sequence ID" value="NMH29312.1"/>
    <property type="molecule type" value="Genomic_DNA"/>
</dbReference>
<proteinExistence type="inferred from homology"/>
<name>A0A972FP91_9FLAO</name>
<dbReference type="Gene3D" id="2.170.130.10">
    <property type="entry name" value="TonB-dependent receptor, plug domain"/>
    <property type="match status" value="1"/>
</dbReference>
<keyword evidence="1" id="KW-0998">Cell outer membrane</keyword>
<dbReference type="GO" id="GO:0009279">
    <property type="term" value="C:cell outer membrane"/>
    <property type="evidence" value="ECO:0007669"/>
    <property type="project" value="UniProtKB-SubCell"/>
</dbReference>
<evidence type="ECO:0000313" key="4">
    <source>
        <dbReference type="Proteomes" id="UP000712080"/>
    </source>
</evidence>
<dbReference type="InterPro" id="IPR039426">
    <property type="entry name" value="TonB-dep_rcpt-like"/>
</dbReference>
<comment type="similarity">
    <text evidence="1">Belongs to the TonB-dependent receptor family.</text>
</comment>
<accession>A0A972FP91</accession>
<keyword evidence="1" id="KW-1134">Transmembrane beta strand</keyword>
<comment type="subcellular location">
    <subcellularLocation>
        <location evidence="1">Cell outer membrane</location>
        <topology evidence="1">Multi-pass membrane protein</topology>
    </subcellularLocation>
</comment>
<dbReference type="SUPFAM" id="SSF56935">
    <property type="entry name" value="Porins"/>
    <property type="match status" value="1"/>
</dbReference>
<evidence type="ECO:0000256" key="1">
    <source>
        <dbReference type="PROSITE-ProRule" id="PRU01360"/>
    </source>
</evidence>
<feature type="domain" description="TonB-dependent receptor plug" evidence="2">
    <location>
        <begin position="48"/>
        <end position="95"/>
    </location>
</feature>
<dbReference type="AlphaFoldDB" id="A0A972FP91"/>
<protein>
    <submittedName>
        <fullName evidence="3">TonB-dependent receptor plug domain-containing protein</fullName>
    </submittedName>
</protein>